<evidence type="ECO:0000313" key="5">
    <source>
        <dbReference type="Proteomes" id="UP000030746"/>
    </source>
</evidence>
<dbReference type="PANTHER" id="PTHR31701">
    <property type="entry name" value="ENDOPLASMIC RETICULUM MEMBRANE-ASSOCIATED RNA DEGRADATION PROTEIN"/>
    <property type="match status" value="1"/>
</dbReference>
<sequence>MADVNKECPQTFLSSRVKNMICHEGVIARIEHTSLTNHYTIDWVHLESMIKDLLQADENEEELLLENTRQMSSLFLECEQLLENQTCEQYRVTYNNLLDWIANKQIFFECLSLVLKTNIESQTREHCDMSHHEQKRQNCCTTNSDTYFSHDVKFNQKDLMRLKDLDKLCDNACGINTDNDKLYDNVNGTSSSNVTSGDQADKIEFNDNVSGNDNDNLSENGKDDNECSDNDNADELLSLLVITSCLERSLGDVYLMKGRQCPSILKDLLNTEELKHILGPVVVNVLKVIIGSPKSLNIRNIAWHGFFSPGELPKRYVYFLLVLIPSIGEILKYKNVKPETIPHRPPIQLPQDMYAISVNFTQIYECLNSVIGEDNIFILHCMMPYLQRSLFYYERQRYGYSLCLLWPLLEHSLRCVFADANNCQYRVLTAESTSFYTTFEEILCKHIKSDEDNKLVKIIGEPCMDLLYDVLMYLNDLFYDVLMYLYLYFKDLLYDILMYLYLYFKDLLYDVLVYPEGPRLRDRLSHGETDLSDVSKDWIDKTWYILIYLIYEFQYKDKHKVPETVTKFKDTIEKYESQYHPIALLKKKILCVVNLTCNMIEWIKIDPTLKSWKSTADGFEIFINDNPSYKKLETGIKQFIEHQISDGFDAHVWYCEIFNNNKDIIDQLLSRKISTLYRFDDVIQDEEVQSSRNTIKESEIVTLLLRINIELETVLIQLQSITLSRQEKLYSKQLRSRQRDNTQKLLYCLPVIHVSIHFICIFTVYQLYKLQSYTQSHLKLLQRCLKLTLKFSENLRTFTGSDKNKWQEAMELCVKNIEKLCNFLIEFSKS</sequence>
<reference evidence="4 5" key="1">
    <citation type="journal article" date="2013" name="Nature">
        <title>Insights into bilaterian evolution from three spiralian genomes.</title>
        <authorList>
            <person name="Simakov O."/>
            <person name="Marletaz F."/>
            <person name="Cho S.J."/>
            <person name="Edsinger-Gonzales E."/>
            <person name="Havlak P."/>
            <person name="Hellsten U."/>
            <person name="Kuo D.H."/>
            <person name="Larsson T."/>
            <person name="Lv J."/>
            <person name="Arendt D."/>
            <person name="Savage R."/>
            <person name="Osoegawa K."/>
            <person name="de Jong P."/>
            <person name="Grimwood J."/>
            <person name="Chapman J.A."/>
            <person name="Shapiro H."/>
            <person name="Aerts A."/>
            <person name="Otillar R.P."/>
            <person name="Terry A.Y."/>
            <person name="Boore J.L."/>
            <person name="Grigoriev I.V."/>
            <person name="Lindberg D.R."/>
            <person name="Seaver E.C."/>
            <person name="Weisblat D.A."/>
            <person name="Putnam N.H."/>
            <person name="Rokhsar D.S."/>
        </authorList>
    </citation>
    <scope>NUCLEOTIDE SEQUENCE [LARGE SCALE GENOMIC DNA]</scope>
</reference>
<dbReference type="Proteomes" id="UP000030746">
    <property type="component" value="Unassembled WGS sequence"/>
</dbReference>
<dbReference type="AlphaFoldDB" id="V3ZSA3"/>
<dbReference type="HOGENOM" id="CLU_341727_0_0_1"/>
<gene>
    <name evidence="4" type="ORF">LOTGIDRAFT_229422</name>
</gene>
<evidence type="ECO:0000259" key="3">
    <source>
        <dbReference type="Pfam" id="PF13910"/>
    </source>
</evidence>
<dbReference type="RefSeq" id="XP_009063647.1">
    <property type="nucleotide sequence ID" value="XM_009065399.1"/>
</dbReference>
<keyword evidence="2" id="KW-0472">Membrane</keyword>
<dbReference type="STRING" id="225164.V3ZSA3"/>
<dbReference type="Pfam" id="PF13910">
    <property type="entry name" value="DUF4209"/>
    <property type="match status" value="1"/>
</dbReference>
<evidence type="ECO:0000256" key="2">
    <source>
        <dbReference type="SAM" id="Phobius"/>
    </source>
</evidence>
<evidence type="ECO:0000313" key="4">
    <source>
        <dbReference type="EMBL" id="ESO85400.1"/>
    </source>
</evidence>
<dbReference type="PANTHER" id="PTHR31701:SF2">
    <property type="entry name" value="ENDOPLASMIC RETICULUM MEMBRANE-ASSOCIATED RNA DEGRADATION PROTEIN"/>
    <property type="match status" value="1"/>
</dbReference>
<proteinExistence type="predicted"/>
<organism evidence="4 5">
    <name type="scientific">Lottia gigantea</name>
    <name type="common">Giant owl limpet</name>
    <dbReference type="NCBI Taxonomy" id="225164"/>
    <lineage>
        <taxon>Eukaryota</taxon>
        <taxon>Metazoa</taxon>
        <taxon>Spiralia</taxon>
        <taxon>Lophotrochozoa</taxon>
        <taxon>Mollusca</taxon>
        <taxon>Gastropoda</taxon>
        <taxon>Patellogastropoda</taxon>
        <taxon>Lottioidea</taxon>
        <taxon>Lottiidae</taxon>
        <taxon>Lottia</taxon>
    </lineage>
</organism>
<keyword evidence="5" id="KW-1185">Reference proteome</keyword>
<feature type="compositionally biased region" description="Polar residues" evidence="1">
    <location>
        <begin position="207"/>
        <end position="219"/>
    </location>
</feature>
<feature type="transmembrane region" description="Helical" evidence="2">
    <location>
        <begin position="745"/>
        <end position="768"/>
    </location>
</feature>
<evidence type="ECO:0000256" key="1">
    <source>
        <dbReference type="SAM" id="MobiDB-lite"/>
    </source>
</evidence>
<keyword evidence="2" id="KW-0812">Transmembrane</keyword>
<keyword evidence="2" id="KW-1133">Transmembrane helix</keyword>
<feature type="domain" description="DUF4209" evidence="3">
    <location>
        <begin position="246"/>
        <end position="327"/>
    </location>
</feature>
<dbReference type="InterPro" id="IPR025209">
    <property type="entry name" value="DUF4209"/>
</dbReference>
<dbReference type="GeneID" id="20247998"/>
<name>V3ZSA3_LOTGI</name>
<dbReference type="KEGG" id="lgi:LOTGIDRAFT_229422"/>
<dbReference type="InterPro" id="IPR039635">
    <property type="entry name" value="ERMARD"/>
</dbReference>
<dbReference type="EMBL" id="KB203274">
    <property type="protein sequence ID" value="ESO85400.1"/>
    <property type="molecule type" value="Genomic_DNA"/>
</dbReference>
<protein>
    <recommendedName>
        <fullName evidence="3">DUF4209 domain-containing protein</fullName>
    </recommendedName>
</protein>
<dbReference type="OMA" id="QRGEVCW"/>
<feature type="region of interest" description="Disordered" evidence="1">
    <location>
        <begin position="205"/>
        <end position="228"/>
    </location>
</feature>
<dbReference type="CTD" id="20247998"/>
<dbReference type="OrthoDB" id="49386at2759"/>
<accession>V3ZSA3</accession>